<gene>
    <name evidence="1" type="ORF">JJL49_15850</name>
</gene>
<proteinExistence type="predicted"/>
<organism evidence="1 2">
    <name type="scientific">Enterobacter agglomerans</name>
    <name type="common">Erwinia herbicola</name>
    <name type="synonym">Pantoea agglomerans</name>
    <dbReference type="NCBI Taxonomy" id="549"/>
    <lineage>
        <taxon>Bacteria</taxon>
        <taxon>Pseudomonadati</taxon>
        <taxon>Pseudomonadota</taxon>
        <taxon>Gammaproteobacteria</taxon>
        <taxon>Enterobacterales</taxon>
        <taxon>Erwiniaceae</taxon>
        <taxon>Pantoea</taxon>
        <taxon>Pantoea agglomerans group</taxon>
    </lineage>
</organism>
<keyword evidence="2" id="KW-1185">Reference proteome</keyword>
<comment type="caution">
    <text evidence="1">The sequence shown here is derived from an EMBL/GenBank/DDBJ whole genome shotgun (WGS) entry which is preliminary data.</text>
</comment>
<evidence type="ECO:0000313" key="2">
    <source>
        <dbReference type="Proteomes" id="UP000633731"/>
    </source>
</evidence>
<accession>A0ACC5RQ25</accession>
<reference evidence="1" key="1">
    <citation type="submission" date="2021-01" db="EMBL/GenBank/DDBJ databases">
        <title>Draft genome of Pantoea agglomerans Eh 335.</title>
        <authorList>
            <person name="Emsley S.A."/>
            <person name="Oline D.K."/>
            <person name="Saw J.H."/>
            <person name="Ushijima B."/>
            <person name="Videau P."/>
            <person name="Koyack M.J."/>
        </authorList>
    </citation>
    <scope>NUCLEOTIDE SEQUENCE</scope>
    <source>
        <strain evidence="1">Eh 335</strain>
    </source>
</reference>
<evidence type="ECO:0000313" key="1">
    <source>
        <dbReference type="EMBL" id="MBK4726712.1"/>
    </source>
</evidence>
<dbReference type="Proteomes" id="UP000633731">
    <property type="component" value="Unassembled WGS sequence"/>
</dbReference>
<sequence length="191" mass="21572">MTALLAGCVTTPSQKAQFNAEYPHRQDIRQQSVYHFMTKPVSASGKKYWGSDNLAELFYVSDNAASMLQLRFNYPGRSVDVSSLDMHQNTLRKRTFALLDESAAKPSNVDADYLLLTKGGQLMKKTRNCTPDMSVGCRWWNHTIFITRHADMAVHYEEGGAGLIFLIFPFYDSSEYLRIFQKVTPAPGLTS</sequence>
<dbReference type="EMBL" id="JAEOXF010000010">
    <property type="protein sequence ID" value="MBK4726712.1"/>
    <property type="molecule type" value="Genomic_DNA"/>
</dbReference>
<protein>
    <submittedName>
        <fullName evidence="1">Uncharacterized protein</fullName>
    </submittedName>
</protein>
<name>A0ACC5RQ25_ENTAG</name>